<protein>
    <submittedName>
        <fullName evidence="3">Uncharacterized protein</fullName>
    </submittedName>
</protein>
<evidence type="ECO:0000313" key="4">
    <source>
        <dbReference type="Proteomes" id="UP000499080"/>
    </source>
</evidence>
<reference evidence="3 4" key="1">
    <citation type="journal article" date="2019" name="Sci. Rep.">
        <title>Orb-weaving spider Araneus ventricosus genome elucidates the spidroin gene catalogue.</title>
        <authorList>
            <person name="Kono N."/>
            <person name="Nakamura H."/>
            <person name="Ohtoshi R."/>
            <person name="Moran D.A.P."/>
            <person name="Shinohara A."/>
            <person name="Yoshida Y."/>
            <person name="Fujiwara M."/>
            <person name="Mori M."/>
            <person name="Tomita M."/>
            <person name="Arakawa K."/>
        </authorList>
    </citation>
    <scope>NUCLEOTIDE SEQUENCE [LARGE SCALE GENOMIC DNA]</scope>
</reference>
<evidence type="ECO:0000256" key="1">
    <source>
        <dbReference type="SAM" id="MobiDB-lite"/>
    </source>
</evidence>
<dbReference type="Proteomes" id="UP000499080">
    <property type="component" value="Unassembled WGS sequence"/>
</dbReference>
<evidence type="ECO:0000313" key="3">
    <source>
        <dbReference type="EMBL" id="GBN46922.1"/>
    </source>
</evidence>
<name>A0A4Y2P789_ARAVE</name>
<dbReference type="EMBL" id="BGPR01131498">
    <property type="protein sequence ID" value="GBN46914.1"/>
    <property type="molecule type" value="Genomic_DNA"/>
</dbReference>
<feature type="region of interest" description="Disordered" evidence="1">
    <location>
        <begin position="56"/>
        <end position="104"/>
    </location>
</feature>
<evidence type="ECO:0000313" key="2">
    <source>
        <dbReference type="EMBL" id="GBN46914.1"/>
    </source>
</evidence>
<sequence>CLPLAEVEIKCELGHIKTKAAVVTNDPGRYVLGNKTVQLLKDEPFLNLGKINSIMTRSQTKRSSEEDRNKEAEMGQTEEMSHFEIDEEILPQNDEEYKEIKKIN</sequence>
<proteinExistence type="predicted"/>
<accession>A0A4Y2P789</accession>
<gene>
    <name evidence="2" type="ORF">AVEN_273905_1</name>
    <name evidence="3" type="ORF">AVEN_39316_1</name>
</gene>
<feature type="compositionally biased region" description="Acidic residues" evidence="1">
    <location>
        <begin position="85"/>
        <end position="97"/>
    </location>
</feature>
<dbReference type="AlphaFoldDB" id="A0A4Y2P789"/>
<keyword evidence="4" id="KW-1185">Reference proteome</keyword>
<feature type="non-terminal residue" evidence="3">
    <location>
        <position position="1"/>
    </location>
</feature>
<dbReference type="EMBL" id="BGPR01131502">
    <property type="protein sequence ID" value="GBN46922.1"/>
    <property type="molecule type" value="Genomic_DNA"/>
</dbReference>
<comment type="caution">
    <text evidence="3">The sequence shown here is derived from an EMBL/GenBank/DDBJ whole genome shotgun (WGS) entry which is preliminary data.</text>
</comment>
<organism evidence="3 4">
    <name type="scientific">Araneus ventricosus</name>
    <name type="common">Orbweaver spider</name>
    <name type="synonym">Epeira ventricosa</name>
    <dbReference type="NCBI Taxonomy" id="182803"/>
    <lineage>
        <taxon>Eukaryota</taxon>
        <taxon>Metazoa</taxon>
        <taxon>Ecdysozoa</taxon>
        <taxon>Arthropoda</taxon>
        <taxon>Chelicerata</taxon>
        <taxon>Arachnida</taxon>
        <taxon>Araneae</taxon>
        <taxon>Araneomorphae</taxon>
        <taxon>Entelegynae</taxon>
        <taxon>Araneoidea</taxon>
        <taxon>Araneidae</taxon>
        <taxon>Araneus</taxon>
    </lineage>
</organism>
<dbReference type="OrthoDB" id="6414225at2759"/>
<feature type="compositionally biased region" description="Basic and acidic residues" evidence="1">
    <location>
        <begin position="62"/>
        <end position="84"/>
    </location>
</feature>